<comment type="caution">
    <text evidence="1">The sequence shown here is derived from an EMBL/GenBank/DDBJ whole genome shotgun (WGS) entry which is preliminary data.</text>
</comment>
<dbReference type="InterPro" id="IPR006461">
    <property type="entry name" value="PLAC_motif_containing"/>
</dbReference>
<dbReference type="NCBIfam" id="TIGR01571">
    <property type="entry name" value="A_thal_Cys_rich"/>
    <property type="match status" value="1"/>
</dbReference>
<accession>A0AAU9JQ89</accession>
<protein>
    <submittedName>
        <fullName evidence="1">Uncharacterized protein</fullName>
    </submittedName>
</protein>
<dbReference type="Proteomes" id="UP001162131">
    <property type="component" value="Unassembled WGS sequence"/>
</dbReference>
<sequence length="120" mass="13676">MSNKWKFNTFDCMQHPIMCLWAWCVPCGGCCMQAIDARECDKDNKNACLIACLMSCCLGVYGATFNRYQVRNKLQLEGTIPMDFLCHCCCGCCSVVQEWQQVMESKHGKAKINIWEVGKK</sequence>
<proteinExistence type="predicted"/>
<organism evidence="1 2">
    <name type="scientific">Blepharisma stoltei</name>
    <dbReference type="NCBI Taxonomy" id="1481888"/>
    <lineage>
        <taxon>Eukaryota</taxon>
        <taxon>Sar</taxon>
        <taxon>Alveolata</taxon>
        <taxon>Ciliophora</taxon>
        <taxon>Postciliodesmatophora</taxon>
        <taxon>Heterotrichea</taxon>
        <taxon>Heterotrichida</taxon>
        <taxon>Blepharismidae</taxon>
        <taxon>Blepharisma</taxon>
    </lineage>
</organism>
<gene>
    <name evidence="1" type="ORF">BSTOLATCC_MIC34932</name>
</gene>
<name>A0AAU9JQ89_9CILI</name>
<evidence type="ECO:0000313" key="2">
    <source>
        <dbReference type="Proteomes" id="UP001162131"/>
    </source>
</evidence>
<evidence type="ECO:0000313" key="1">
    <source>
        <dbReference type="EMBL" id="CAG9323896.1"/>
    </source>
</evidence>
<keyword evidence="2" id="KW-1185">Reference proteome</keyword>
<dbReference type="Pfam" id="PF04749">
    <property type="entry name" value="PLAC8"/>
    <property type="match status" value="1"/>
</dbReference>
<dbReference type="AlphaFoldDB" id="A0AAU9JQ89"/>
<dbReference type="EMBL" id="CAJZBQ010000035">
    <property type="protein sequence ID" value="CAG9323896.1"/>
    <property type="molecule type" value="Genomic_DNA"/>
</dbReference>
<reference evidence="1" key="1">
    <citation type="submission" date="2021-09" db="EMBL/GenBank/DDBJ databases">
        <authorList>
            <consortium name="AG Swart"/>
            <person name="Singh M."/>
            <person name="Singh A."/>
            <person name="Seah K."/>
            <person name="Emmerich C."/>
        </authorList>
    </citation>
    <scope>NUCLEOTIDE SEQUENCE</scope>
    <source>
        <strain evidence="1">ATCC30299</strain>
    </source>
</reference>